<protein>
    <recommendedName>
        <fullName evidence="4">Outer membrane protein beta-barrel domain-containing protein</fullName>
    </recommendedName>
</protein>
<name>A0ABW1ZCL0_9BACT</name>
<dbReference type="EMBL" id="JBHSWI010000001">
    <property type="protein sequence ID" value="MFC6646387.1"/>
    <property type="molecule type" value="Genomic_DNA"/>
</dbReference>
<evidence type="ECO:0000256" key="1">
    <source>
        <dbReference type="SAM" id="SignalP"/>
    </source>
</evidence>
<organism evidence="2 3">
    <name type="scientific">Granulicella cerasi</name>
    <dbReference type="NCBI Taxonomy" id="741063"/>
    <lineage>
        <taxon>Bacteria</taxon>
        <taxon>Pseudomonadati</taxon>
        <taxon>Acidobacteriota</taxon>
        <taxon>Terriglobia</taxon>
        <taxon>Terriglobales</taxon>
        <taxon>Acidobacteriaceae</taxon>
        <taxon>Granulicella</taxon>
    </lineage>
</organism>
<keyword evidence="1" id="KW-0732">Signal</keyword>
<dbReference type="RefSeq" id="WP_263370060.1">
    <property type="nucleotide sequence ID" value="NZ_JAGSYD010000001.1"/>
</dbReference>
<feature type="signal peptide" evidence="1">
    <location>
        <begin position="1"/>
        <end position="32"/>
    </location>
</feature>
<evidence type="ECO:0000313" key="2">
    <source>
        <dbReference type="EMBL" id="MFC6646387.1"/>
    </source>
</evidence>
<feature type="chain" id="PRO_5047382856" description="Outer membrane protein beta-barrel domain-containing protein" evidence="1">
    <location>
        <begin position="33"/>
        <end position="201"/>
    </location>
</feature>
<comment type="caution">
    <text evidence="2">The sequence shown here is derived from an EMBL/GenBank/DDBJ whole genome shotgun (WGS) entry which is preliminary data.</text>
</comment>
<dbReference type="Proteomes" id="UP001596391">
    <property type="component" value="Unassembled WGS sequence"/>
</dbReference>
<proteinExistence type="predicted"/>
<evidence type="ECO:0000313" key="3">
    <source>
        <dbReference type="Proteomes" id="UP001596391"/>
    </source>
</evidence>
<keyword evidence="3" id="KW-1185">Reference proteome</keyword>
<evidence type="ECO:0008006" key="4">
    <source>
        <dbReference type="Google" id="ProtNLM"/>
    </source>
</evidence>
<reference evidence="3" key="1">
    <citation type="journal article" date="2019" name="Int. J. Syst. Evol. Microbiol.">
        <title>The Global Catalogue of Microorganisms (GCM) 10K type strain sequencing project: providing services to taxonomists for standard genome sequencing and annotation.</title>
        <authorList>
            <consortium name="The Broad Institute Genomics Platform"/>
            <consortium name="The Broad Institute Genome Sequencing Center for Infectious Disease"/>
            <person name="Wu L."/>
            <person name="Ma J."/>
        </authorList>
    </citation>
    <scope>NUCLEOTIDE SEQUENCE [LARGE SCALE GENOMIC DNA]</scope>
    <source>
        <strain evidence="3">CGMCC 1.16026</strain>
    </source>
</reference>
<gene>
    <name evidence="2" type="ORF">ACFQBQ_12490</name>
</gene>
<accession>A0ABW1ZCL0</accession>
<sequence>MRFFTALRFAPGFALRVLLGLAVGIAALHAGAQALPTASGPGLYFSAGVEASAFQVDYGKRIDGGYTILGAMHLKGRYNLEGEARFIQFHTDEQVTQRNLLIGPSVNILRVGHIQPYAKFLVGSGHMVFPFQYATGNYLVLAPGGGVDIPLNSVVTIRAVDFEYQSWQHFTYGNLHPYGVSAGITFRLTRPNIFKKDPYVY</sequence>